<evidence type="ECO:0000256" key="15">
    <source>
        <dbReference type="RuleBase" id="RU362109"/>
    </source>
</evidence>
<reference evidence="17" key="1">
    <citation type="journal article" date="2012" name="Proc. Natl. Acad. Sci. U.S.A.">
        <title>Antigenic diversity is generated by distinct evolutionary mechanisms in African trypanosome species.</title>
        <authorList>
            <person name="Jackson A.P."/>
            <person name="Berry A."/>
            <person name="Aslett M."/>
            <person name="Allison H.C."/>
            <person name="Burton P."/>
            <person name="Vavrova-Anderson J."/>
            <person name="Brown R."/>
            <person name="Browne H."/>
            <person name="Corton N."/>
            <person name="Hauser H."/>
            <person name="Gamble J."/>
            <person name="Gilderthorp R."/>
            <person name="Marcello L."/>
            <person name="McQuillan J."/>
            <person name="Otto T.D."/>
            <person name="Quail M.A."/>
            <person name="Sanders M.J."/>
            <person name="van Tonder A."/>
            <person name="Ginger M.L."/>
            <person name="Field M.C."/>
            <person name="Barry J.D."/>
            <person name="Hertz-Fowler C."/>
            <person name="Berriman M."/>
        </authorList>
    </citation>
    <scope>NUCLEOTIDE SEQUENCE</scope>
    <source>
        <strain evidence="17">IL3000</strain>
    </source>
</reference>
<evidence type="ECO:0000313" key="17">
    <source>
        <dbReference type="EMBL" id="CCC95916.1"/>
    </source>
</evidence>
<comment type="subunit">
    <text evidence="8">Interacts with MAEA and WDR26, components of the CTLH complex that contains GID4, RANBP9 and/or RANBP10, MKLN1, MAEA, RMND5A (or alternatively its paralog RMND5B), GID8, ARMC8, WDR26 and YPEL5.</text>
</comment>
<keyword evidence="4 15" id="KW-0067">ATP-binding</keyword>
<dbReference type="Gene3D" id="3.10.110.10">
    <property type="entry name" value="Ubiquitin Conjugating Enzyme"/>
    <property type="match status" value="1"/>
</dbReference>
<evidence type="ECO:0000256" key="12">
    <source>
        <dbReference type="ARBA" id="ARBA00078369"/>
    </source>
</evidence>
<evidence type="ECO:0000256" key="5">
    <source>
        <dbReference type="ARBA" id="ARBA00022843"/>
    </source>
</evidence>
<dbReference type="InterPro" id="IPR016135">
    <property type="entry name" value="UBQ-conjugating_enzyme/RWD"/>
</dbReference>
<accession>G0V2P4</accession>
<evidence type="ECO:0000256" key="14">
    <source>
        <dbReference type="PROSITE-ProRule" id="PRU10133"/>
    </source>
</evidence>
<dbReference type="InterPro" id="IPR023313">
    <property type="entry name" value="UBQ-conjugating_AS"/>
</dbReference>
<comment type="function">
    <text evidence="7">Accepts ubiquitin from the E1 complex and catalyzes its covalent attachment to other proteins. E2 ubiquitin conjugating enzyme that transfers ubiquitin to MAEA, a core component of the CTLH E3 ubiquitin-protein ligase complex. In vitro catalyzes 'Lys-11'- and 'Lys-48'-linked polyubiquitination. Capable, in vitro, to ubiquitinate histone H2A.</text>
</comment>
<evidence type="ECO:0000256" key="8">
    <source>
        <dbReference type="ARBA" id="ARBA00063081"/>
    </source>
</evidence>
<evidence type="ECO:0000256" key="9">
    <source>
        <dbReference type="ARBA" id="ARBA00072436"/>
    </source>
</evidence>
<sequence>MCAGRSSRKELDFIKLMKGSRKVYPSDSVSEFWVEFYGPENTPYEDGVWFIHVQLPLEYPFKSPSIGFSNPIFHPNVDESSGSVCLDVINQTWTPMYELQNIFDLFLPHLLRYPNPSDPLNSDAGARLRNDPVGYATFVQKHVAVYATRKAALETLPLSVQGVSECANSSGESKAVSSDEGCSATPQGLGEATAACFMDEEDYEPDAIDI</sequence>
<keyword evidence="1" id="KW-0808">Transferase</keyword>
<dbReference type="PANTHER" id="PTHR24068">
    <property type="entry name" value="UBIQUITIN-CONJUGATING ENZYME E2"/>
    <property type="match status" value="1"/>
</dbReference>
<evidence type="ECO:0000256" key="2">
    <source>
        <dbReference type="ARBA" id="ARBA00022741"/>
    </source>
</evidence>
<protein>
    <recommendedName>
        <fullName evidence="9">Ubiquitin-conjugating enzyme E2 H</fullName>
    </recommendedName>
    <alternativeName>
        <fullName evidence="12">(E3-independent) E2 ubiquitin-conjugating enzyme H</fullName>
    </alternativeName>
    <alternativeName>
        <fullName evidence="10">E2 ubiquitin-conjugating enzyme H</fullName>
    </alternativeName>
    <alternativeName>
        <fullName evidence="13">Ubiquitin carrier protein H</fullName>
    </alternativeName>
    <alternativeName>
        <fullName evidence="11">Ubiquitin-protein ligase H</fullName>
    </alternativeName>
</protein>
<dbReference type="VEuPathDB" id="TriTrypDB:TcIL3000.11.14310"/>
<dbReference type="SUPFAM" id="SSF54495">
    <property type="entry name" value="UBC-like"/>
    <property type="match status" value="1"/>
</dbReference>
<evidence type="ECO:0000259" key="16">
    <source>
        <dbReference type="PROSITE" id="PS50127"/>
    </source>
</evidence>
<proteinExistence type="inferred from homology"/>
<feature type="domain" description="UBC core" evidence="16">
    <location>
        <begin position="1"/>
        <end position="148"/>
    </location>
</feature>
<evidence type="ECO:0000256" key="6">
    <source>
        <dbReference type="ARBA" id="ARBA00022990"/>
    </source>
</evidence>
<name>G0V2P4_TRYCI</name>
<dbReference type="GO" id="GO:0005524">
    <property type="term" value="F:ATP binding"/>
    <property type="evidence" value="ECO:0007669"/>
    <property type="project" value="UniProtKB-UniRule"/>
</dbReference>
<dbReference type="SMART" id="SM00212">
    <property type="entry name" value="UBCc"/>
    <property type="match status" value="1"/>
</dbReference>
<feature type="active site" description="Glycyl thioester intermediate" evidence="14">
    <location>
        <position position="85"/>
    </location>
</feature>
<keyword evidence="2 15" id="KW-0547">Nucleotide-binding</keyword>
<evidence type="ECO:0000256" key="3">
    <source>
        <dbReference type="ARBA" id="ARBA00022786"/>
    </source>
</evidence>
<evidence type="ECO:0000256" key="11">
    <source>
        <dbReference type="ARBA" id="ARBA00077502"/>
    </source>
</evidence>
<dbReference type="InterPro" id="IPR000608">
    <property type="entry name" value="UBC"/>
</dbReference>
<evidence type="ECO:0000256" key="4">
    <source>
        <dbReference type="ARBA" id="ARBA00022840"/>
    </source>
</evidence>
<dbReference type="FunFam" id="3.10.110.10:FF:000078">
    <property type="entry name" value="ubiquitin-conjugating enzyme E2 H isoform X2"/>
    <property type="match status" value="1"/>
</dbReference>
<dbReference type="Pfam" id="PF00179">
    <property type="entry name" value="UQ_con"/>
    <property type="match status" value="1"/>
</dbReference>
<evidence type="ECO:0000256" key="10">
    <source>
        <dbReference type="ARBA" id="ARBA00076312"/>
    </source>
</evidence>
<dbReference type="CDD" id="cd23797">
    <property type="entry name" value="UBCc_UBE2H"/>
    <property type="match status" value="1"/>
</dbReference>
<keyword evidence="6" id="KW-0007">Acetylation</keyword>
<organism evidence="17">
    <name type="scientific">Trypanosoma congolense (strain IL3000)</name>
    <dbReference type="NCBI Taxonomy" id="1068625"/>
    <lineage>
        <taxon>Eukaryota</taxon>
        <taxon>Discoba</taxon>
        <taxon>Euglenozoa</taxon>
        <taxon>Kinetoplastea</taxon>
        <taxon>Metakinetoplastina</taxon>
        <taxon>Trypanosomatida</taxon>
        <taxon>Trypanosomatidae</taxon>
        <taxon>Trypanosoma</taxon>
        <taxon>Nannomonas</taxon>
    </lineage>
</organism>
<dbReference type="GO" id="GO:0004842">
    <property type="term" value="F:ubiquitin-protein transferase activity"/>
    <property type="evidence" value="ECO:0007669"/>
    <property type="project" value="UniProtKB-ARBA"/>
</dbReference>
<evidence type="ECO:0000256" key="7">
    <source>
        <dbReference type="ARBA" id="ARBA00060202"/>
    </source>
</evidence>
<evidence type="ECO:0000256" key="1">
    <source>
        <dbReference type="ARBA" id="ARBA00022679"/>
    </source>
</evidence>
<dbReference type="PROSITE" id="PS50127">
    <property type="entry name" value="UBC_2"/>
    <property type="match status" value="1"/>
</dbReference>
<dbReference type="AlphaFoldDB" id="G0V2P4"/>
<dbReference type="EMBL" id="HE575324">
    <property type="protein sequence ID" value="CCC95916.1"/>
    <property type="molecule type" value="Genomic_DNA"/>
</dbReference>
<comment type="similarity">
    <text evidence="15">Belongs to the ubiquitin-conjugating enzyme family.</text>
</comment>
<dbReference type="PROSITE" id="PS00183">
    <property type="entry name" value="UBC_1"/>
    <property type="match status" value="1"/>
</dbReference>
<evidence type="ECO:0000256" key="13">
    <source>
        <dbReference type="ARBA" id="ARBA00082119"/>
    </source>
</evidence>
<keyword evidence="5" id="KW-0832">Ubl conjugation</keyword>
<gene>
    <name evidence="17" type="ORF">TCIL3000_11_14310</name>
</gene>
<keyword evidence="3 15" id="KW-0833">Ubl conjugation pathway</keyword>